<evidence type="ECO:0000313" key="1">
    <source>
        <dbReference type="EMBL" id="PSR83505.1"/>
    </source>
</evidence>
<gene>
    <name evidence="1" type="ORF">BD289DRAFT_435803</name>
</gene>
<reference evidence="1 2" key="1">
    <citation type="journal article" date="2018" name="Mycol. Prog.">
        <title>Coniella lustricola, a new species from submerged detritus.</title>
        <authorList>
            <person name="Raudabaugh D.B."/>
            <person name="Iturriaga T."/>
            <person name="Carver A."/>
            <person name="Mondo S."/>
            <person name="Pangilinan J."/>
            <person name="Lipzen A."/>
            <person name="He G."/>
            <person name="Amirebrahimi M."/>
            <person name="Grigoriev I.V."/>
            <person name="Miller A.N."/>
        </authorList>
    </citation>
    <scope>NUCLEOTIDE SEQUENCE [LARGE SCALE GENOMIC DNA]</scope>
    <source>
        <strain evidence="1 2">B22-T-1</strain>
    </source>
</reference>
<protein>
    <recommendedName>
        <fullName evidence="3">Tubby C-terminal-like domain-containing protein</fullName>
    </recommendedName>
</protein>
<organism evidence="1 2">
    <name type="scientific">Coniella lustricola</name>
    <dbReference type="NCBI Taxonomy" id="2025994"/>
    <lineage>
        <taxon>Eukaryota</taxon>
        <taxon>Fungi</taxon>
        <taxon>Dikarya</taxon>
        <taxon>Ascomycota</taxon>
        <taxon>Pezizomycotina</taxon>
        <taxon>Sordariomycetes</taxon>
        <taxon>Sordariomycetidae</taxon>
        <taxon>Diaporthales</taxon>
        <taxon>Schizoparmaceae</taxon>
        <taxon>Coniella</taxon>
    </lineage>
</organism>
<evidence type="ECO:0008006" key="3">
    <source>
        <dbReference type="Google" id="ProtNLM"/>
    </source>
</evidence>
<keyword evidence="2" id="KW-1185">Reference proteome</keyword>
<dbReference type="EMBL" id="KZ678459">
    <property type="protein sequence ID" value="PSR83505.1"/>
    <property type="molecule type" value="Genomic_DNA"/>
</dbReference>
<evidence type="ECO:0000313" key="2">
    <source>
        <dbReference type="Proteomes" id="UP000241462"/>
    </source>
</evidence>
<sequence length="233" mass="25413">MFQYNHHNNVTTTTNQFPPFFNVYRDGWGSKRYLLGPQSSKSAALYAVSLHSALSSQPSIVLHAGPTTSSPSLAGAKMGTFGRKTVVSLPPSPGPSWTSSEEEAHWNRGAGLYSHHPLIFSIEVRSSDGQLRREEFEWRRSSGDVVAALGGRSVGYKLVRCTSVGTMGPTSSDGKEIVAVWALHGIRLHQGFRFQFLGSGVDGALGERWSTMAVMTALYMWCYLRRASGNAAI</sequence>
<dbReference type="AlphaFoldDB" id="A0A2T3A608"/>
<name>A0A2T3A608_9PEZI</name>
<dbReference type="InParanoid" id="A0A2T3A608"/>
<accession>A0A2T3A608</accession>
<dbReference type="Proteomes" id="UP000241462">
    <property type="component" value="Unassembled WGS sequence"/>
</dbReference>
<proteinExistence type="predicted"/>
<dbReference type="OrthoDB" id="5073671at2759"/>